<protein>
    <submittedName>
        <fullName evidence="2">Uncharacterized protein</fullName>
    </submittedName>
</protein>
<accession>A0A1T4VRA9</accession>
<keyword evidence="1" id="KW-0472">Membrane</keyword>
<sequence length="397" mass="45424">MNIKDFFSRKKEQFNDEEFIDQLETHRRNKRIRYILIALIILVVVISNFIYQKTRVYKTVKEVSSVEIQNGFGSKYTGYGDMLVKYSEDGVSYLNRKQAIWNQAFEMKSPIVDTCGDYVVVAEQGGTEIYLFDDKGLVNKTESNFPIVKIEVAKQGVVAMILEDAHTNYIDLIDKEGKQLVTSKTDLASNGYPLDFSISEDGTKLAVSYLYASGGVMQSKVLFYNFSDVGQNEVDRMVGGFNQYSSTIVPTVEFLNNDVCACIGDNIITIYSIKQKPSIEFEAEITDEIEKVCYSSSYIGLVLKNTDNQHKEKNRVVVYNTRGKEVMSEYIDDLYDEVKIVENCIFTYNKNDFRIITFSGQEKLKHSFNEDVVDIVPISLRTYYVVTNEKVKCVKLK</sequence>
<keyword evidence="3" id="KW-1185">Reference proteome</keyword>
<dbReference type="InterPro" id="IPR043765">
    <property type="entry name" value="DUF5711"/>
</dbReference>
<keyword evidence="1" id="KW-1133">Transmembrane helix</keyword>
<dbReference type="Pfam" id="PF18975">
    <property type="entry name" value="DUF5711"/>
    <property type="match status" value="1"/>
</dbReference>
<organism evidence="2 3">
    <name type="scientific">Eubacterium uniforme</name>
    <dbReference type="NCBI Taxonomy" id="39495"/>
    <lineage>
        <taxon>Bacteria</taxon>
        <taxon>Bacillati</taxon>
        <taxon>Bacillota</taxon>
        <taxon>Clostridia</taxon>
        <taxon>Eubacteriales</taxon>
        <taxon>Eubacteriaceae</taxon>
        <taxon>Eubacterium</taxon>
    </lineage>
</organism>
<evidence type="ECO:0000313" key="2">
    <source>
        <dbReference type="EMBL" id="SKA67395.1"/>
    </source>
</evidence>
<dbReference type="OrthoDB" id="1779345at2"/>
<dbReference type="InterPro" id="IPR036322">
    <property type="entry name" value="WD40_repeat_dom_sf"/>
</dbReference>
<dbReference type="STRING" id="39495.SAMN02745111_01455"/>
<dbReference type="SUPFAM" id="SSF50978">
    <property type="entry name" value="WD40 repeat-like"/>
    <property type="match status" value="1"/>
</dbReference>
<dbReference type="RefSeq" id="WP_078766326.1">
    <property type="nucleotide sequence ID" value="NZ_FUXZ01000008.1"/>
</dbReference>
<evidence type="ECO:0000256" key="1">
    <source>
        <dbReference type="SAM" id="Phobius"/>
    </source>
</evidence>
<gene>
    <name evidence="2" type="ORF">SAMN02745111_01455</name>
</gene>
<dbReference type="EMBL" id="FUXZ01000008">
    <property type="protein sequence ID" value="SKA67395.1"/>
    <property type="molecule type" value="Genomic_DNA"/>
</dbReference>
<keyword evidence="1" id="KW-0812">Transmembrane</keyword>
<name>A0A1T4VRA9_9FIRM</name>
<feature type="transmembrane region" description="Helical" evidence="1">
    <location>
        <begin position="32"/>
        <end position="51"/>
    </location>
</feature>
<evidence type="ECO:0000313" key="3">
    <source>
        <dbReference type="Proteomes" id="UP000190814"/>
    </source>
</evidence>
<reference evidence="2 3" key="1">
    <citation type="submission" date="2017-02" db="EMBL/GenBank/DDBJ databases">
        <authorList>
            <person name="Peterson S.W."/>
        </authorList>
    </citation>
    <scope>NUCLEOTIDE SEQUENCE [LARGE SCALE GENOMIC DNA]</scope>
    <source>
        <strain evidence="2 3">ATCC 35992</strain>
    </source>
</reference>
<dbReference type="Proteomes" id="UP000190814">
    <property type="component" value="Unassembled WGS sequence"/>
</dbReference>
<dbReference type="AlphaFoldDB" id="A0A1T4VRA9"/>
<proteinExistence type="predicted"/>